<dbReference type="InterPro" id="IPR036388">
    <property type="entry name" value="WH-like_DNA-bd_sf"/>
</dbReference>
<evidence type="ECO:0000256" key="4">
    <source>
        <dbReference type="ARBA" id="ARBA00023125"/>
    </source>
</evidence>
<evidence type="ECO:0000313" key="11">
    <source>
        <dbReference type="Proteomes" id="UP000298781"/>
    </source>
</evidence>
<dbReference type="GO" id="GO:0000156">
    <property type="term" value="F:phosphorelay response regulator activity"/>
    <property type="evidence" value="ECO:0007669"/>
    <property type="project" value="TreeGrafter"/>
</dbReference>
<dbReference type="SUPFAM" id="SSF46894">
    <property type="entry name" value="C-terminal effector domain of the bipartite response regulators"/>
    <property type="match status" value="1"/>
</dbReference>
<keyword evidence="2" id="KW-0902">Two-component regulatory system</keyword>
<keyword evidence="1 6" id="KW-0597">Phosphoprotein</keyword>
<evidence type="ECO:0000256" key="5">
    <source>
        <dbReference type="ARBA" id="ARBA00023163"/>
    </source>
</evidence>
<dbReference type="EMBL" id="CP039690">
    <property type="protein sequence ID" value="QCI65006.1"/>
    <property type="molecule type" value="Genomic_DNA"/>
</dbReference>
<evidence type="ECO:0000259" key="8">
    <source>
        <dbReference type="PROSITE" id="PS50110"/>
    </source>
</evidence>
<accession>A0A4D7B5K9</accession>
<dbReference type="AlphaFoldDB" id="A0A4D7B5K9"/>
<evidence type="ECO:0000256" key="7">
    <source>
        <dbReference type="PROSITE-ProRule" id="PRU01091"/>
    </source>
</evidence>
<feature type="DNA-binding region" description="OmpR/PhoB-type" evidence="7">
    <location>
        <begin position="124"/>
        <end position="218"/>
    </location>
</feature>
<feature type="modified residue" description="4-aspartylphosphate" evidence="6">
    <location>
        <position position="51"/>
    </location>
</feature>
<feature type="domain" description="OmpR/PhoB-type" evidence="9">
    <location>
        <begin position="124"/>
        <end position="218"/>
    </location>
</feature>
<dbReference type="CDD" id="cd00383">
    <property type="entry name" value="trans_reg_C"/>
    <property type="match status" value="1"/>
</dbReference>
<dbReference type="Proteomes" id="UP000298781">
    <property type="component" value="Chromosome"/>
</dbReference>
<feature type="domain" description="Response regulatory" evidence="8">
    <location>
        <begin position="2"/>
        <end position="116"/>
    </location>
</feature>
<dbReference type="InterPro" id="IPR001789">
    <property type="entry name" value="Sig_transdc_resp-reg_receiver"/>
</dbReference>
<dbReference type="GO" id="GO:0005829">
    <property type="term" value="C:cytosol"/>
    <property type="evidence" value="ECO:0007669"/>
    <property type="project" value="TreeGrafter"/>
</dbReference>
<dbReference type="InterPro" id="IPR011006">
    <property type="entry name" value="CheY-like_superfamily"/>
</dbReference>
<protein>
    <submittedName>
        <fullName evidence="10">Response regulator transcription factor</fullName>
    </submittedName>
</protein>
<dbReference type="Pfam" id="PF00486">
    <property type="entry name" value="Trans_reg_C"/>
    <property type="match status" value="1"/>
</dbReference>
<dbReference type="PROSITE" id="PS50110">
    <property type="entry name" value="RESPONSE_REGULATORY"/>
    <property type="match status" value="1"/>
</dbReference>
<evidence type="ECO:0000256" key="3">
    <source>
        <dbReference type="ARBA" id="ARBA00023015"/>
    </source>
</evidence>
<dbReference type="InterPro" id="IPR001867">
    <property type="entry name" value="OmpR/PhoB-type_DNA-bd"/>
</dbReference>
<dbReference type="OrthoDB" id="9802426at2"/>
<keyword evidence="4 7" id="KW-0238">DNA-binding</keyword>
<dbReference type="GO" id="GO:0000976">
    <property type="term" value="F:transcription cis-regulatory region binding"/>
    <property type="evidence" value="ECO:0007669"/>
    <property type="project" value="TreeGrafter"/>
</dbReference>
<dbReference type="CDD" id="cd19934">
    <property type="entry name" value="REC_OmpR_EcPhoP-like"/>
    <property type="match status" value="1"/>
</dbReference>
<dbReference type="Pfam" id="PF00072">
    <property type="entry name" value="Response_reg"/>
    <property type="match status" value="1"/>
</dbReference>
<dbReference type="Gene3D" id="6.10.250.690">
    <property type="match status" value="1"/>
</dbReference>
<evidence type="ECO:0000256" key="2">
    <source>
        <dbReference type="ARBA" id="ARBA00023012"/>
    </source>
</evidence>
<organism evidence="10 11">
    <name type="scientific">Phreatobacter stygius</name>
    <dbReference type="NCBI Taxonomy" id="1940610"/>
    <lineage>
        <taxon>Bacteria</taxon>
        <taxon>Pseudomonadati</taxon>
        <taxon>Pseudomonadota</taxon>
        <taxon>Alphaproteobacteria</taxon>
        <taxon>Hyphomicrobiales</taxon>
        <taxon>Phreatobacteraceae</taxon>
        <taxon>Phreatobacter</taxon>
    </lineage>
</organism>
<reference evidence="10 11" key="1">
    <citation type="submission" date="2019-04" db="EMBL/GenBank/DDBJ databases">
        <title>Phreatobacter aquaticus sp. nov.</title>
        <authorList>
            <person name="Choi A."/>
        </authorList>
    </citation>
    <scope>NUCLEOTIDE SEQUENCE [LARGE SCALE GENOMIC DNA]</scope>
    <source>
        <strain evidence="10 11">KCTC 52518</strain>
    </source>
</reference>
<evidence type="ECO:0000256" key="6">
    <source>
        <dbReference type="PROSITE-ProRule" id="PRU00169"/>
    </source>
</evidence>
<dbReference type="PANTHER" id="PTHR48111">
    <property type="entry name" value="REGULATOR OF RPOS"/>
    <property type="match status" value="1"/>
</dbReference>
<dbReference type="InterPro" id="IPR016032">
    <property type="entry name" value="Sig_transdc_resp-reg_C-effctor"/>
</dbReference>
<dbReference type="RefSeq" id="WP_136960455.1">
    <property type="nucleotide sequence ID" value="NZ_CP039690.1"/>
</dbReference>
<dbReference type="SMART" id="SM00862">
    <property type="entry name" value="Trans_reg_C"/>
    <property type="match status" value="1"/>
</dbReference>
<evidence type="ECO:0000259" key="9">
    <source>
        <dbReference type="PROSITE" id="PS51755"/>
    </source>
</evidence>
<dbReference type="FunFam" id="3.40.50.2300:FF:000002">
    <property type="entry name" value="DNA-binding response regulator PhoP"/>
    <property type="match status" value="1"/>
</dbReference>
<keyword evidence="11" id="KW-1185">Reference proteome</keyword>
<dbReference type="GO" id="GO:0032993">
    <property type="term" value="C:protein-DNA complex"/>
    <property type="evidence" value="ECO:0007669"/>
    <property type="project" value="TreeGrafter"/>
</dbReference>
<sequence>MRVLVIEDERRIAADVTAALSAAGFIVETSGDGEDGWFRADSEDFDIVVLDLGLPVMDGLTVLRKWRAAGRRMPVLLLTARDGWREKVEGIDSGADDYLTKPFHMEELVARVRALTRRAGGHASSILAVGPVEVDTRKKDVSVDGRAVALTPLEYRLLTYLILQNGRVVSQSELGAHIYDQDKEHDSNAIEVLIARLRKKLGIPVIETRRGHGYCVTPTEGAAS</sequence>
<dbReference type="GO" id="GO:0006355">
    <property type="term" value="P:regulation of DNA-templated transcription"/>
    <property type="evidence" value="ECO:0007669"/>
    <property type="project" value="InterPro"/>
</dbReference>
<dbReference type="SMART" id="SM00448">
    <property type="entry name" value="REC"/>
    <property type="match status" value="1"/>
</dbReference>
<dbReference type="PROSITE" id="PS51755">
    <property type="entry name" value="OMPR_PHOB"/>
    <property type="match status" value="1"/>
</dbReference>
<gene>
    <name evidence="10" type="ORF">E8M01_12720</name>
</gene>
<name>A0A4D7B5K9_9HYPH</name>
<evidence type="ECO:0000256" key="1">
    <source>
        <dbReference type="ARBA" id="ARBA00022553"/>
    </source>
</evidence>
<dbReference type="Gene3D" id="3.40.50.2300">
    <property type="match status" value="1"/>
</dbReference>
<keyword evidence="5" id="KW-0804">Transcription</keyword>
<dbReference type="InterPro" id="IPR039420">
    <property type="entry name" value="WalR-like"/>
</dbReference>
<keyword evidence="3" id="KW-0805">Transcription regulation</keyword>
<proteinExistence type="predicted"/>
<evidence type="ECO:0000313" key="10">
    <source>
        <dbReference type="EMBL" id="QCI65006.1"/>
    </source>
</evidence>
<dbReference type="Gene3D" id="1.10.10.10">
    <property type="entry name" value="Winged helix-like DNA-binding domain superfamily/Winged helix DNA-binding domain"/>
    <property type="match status" value="1"/>
</dbReference>
<dbReference type="PANTHER" id="PTHR48111:SF37">
    <property type="entry name" value="RESPONSE REGULATOR PROTEIN CARR"/>
    <property type="match status" value="1"/>
</dbReference>
<dbReference type="KEGG" id="pstg:E8M01_12720"/>
<dbReference type="SUPFAM" id="SSF52172">
    <property type="entry name" value="CheY-like"/>
    <property type="match status" value="1"/>
</dbReference>